<sequence>MKRLILALAMVFALALPSVSSAASGMYLAPKFLMTVQNTGIVDRSSSMGGFGLDPYSQFTLGGALAAGYDFWPQQMLPLRVEIEFAMRGNSETEWSGVRGTSEMTFNSTTLLANVYYDFHNSTAFTPYIGAGLGLAFNYLGFDTEYYNGGGYSMDDRQTNFAWQVGAGVAYAINENIAVDVAYRYLDLGYTQVDSYYGDAGIRPYNHEFMLGLRFGF</sequence>
<dbReference type="NCBIfam" id="TIGR01414">
    <property type="entry name" value="autotrans_barl"/>
    <property type="match status" value="1"/>
</dbReference>
<dbReference type="Gene3D" id="2.40.160.20">
    <property type="match status" value="1"/>
</dbReference>
<proteinExistence type="predicted"/>
<dbReference type="PANTHER" id="PTHR35892:SF2">
    <property type="entry name" value="OUTER MEMBRANE PROTEIN PAGN"/>
    <property type="match status" value="1"/>
</dbReference>
<keyword evidence="3" id="KW-0812">Transmembrane</keyword>
<dbReference type="InterPro" id="IPR011250">
    <property type="entry name" value="OMP/PagP_B-barrel"/>
</dbReference>
<dbReference type="PANTHER" id="PTHR35892">
    <property type="entry name" value="OUTER MEMBRANE PROTEIN PAGN-RELATED"/>
    <property type="match status" value="1"/>
</dbReference>
<dbReference type="SUPFAM" id="SSF56925">
    <property type="entry name" value="OMPA-like"/>
    <property type="match status" value="1"/>
</dbReference>
<dbReference type="InterPro" id="IPR006315">
    <property type="entry name" value="OM_autotransptr_brl_dom"/>
</dbReference>
<keyword evidence="5" id="KW-0472">Membrane</keyword>
<evidence type="ECO:0000256" key="5">
    <source>
        <dbReference type="ARBA" id="ARBA00023136"/>
    </source>
</evidence>
<dbReference type="InterPro" id="IPR027385">
    <property type="entry name" value="Beta-barrel_OMP"/>
</dbReference>
<evidence type="ECO:0000256" key="1">
    <source>
        <dbReference type="ARBA" id="ARBA00004571"/>
    </source>
</evidence>
<name>A0A9D1PXU2_9BACT</name>
<evidence type="ECO:0000259" key="7">
    <source>
        <dbReference type="Pfam" id="PF13505"/>
    </source>
</evidence>
<evidence type="ECO:0000313" key="9">
    <source>
        <dbReference type="Proteomes" id="UP000886752"/>
    </source>
</evidence>
<dbReference type="EMBL" id="DXHV01000083">
    <property type="protein sequence ID" value="HIW01584.1"/>
    <property type="molecule type" value="Genomic_DNA"/>
</dbReference>
<dbReference type="InterPro" id="IPR051723">
    <property type="entry name" value="Bact_OM_Invasion-Related"/>
</dbReference>
<feature type="domain" description="Outer membrane protein beta-barrel" evidence="7">
    <location>
        <begin position="5"/>
        <end position="215"/>
    </location>
</feature>
<keyword evidence="4 6" id="KW-0732">Signal</keyword>
<dbReference type="GO" id="GO:0009279">
    <property type="term" value="C:cell outer membrane"/>
    <property type="evidence" value="ECO:0007669"/>
    <property type="project" value="UniProtKB-SubCell"/>
</dbReference>
<organism evidence="8 9">
    <name type="scientific">Candidatus Desulfovibrio intestinipullorum</name>
    <dbReference type="NCBI Taxonomy" id="2838536"/>
    <lineage>
        <taxon>Bacteria</taxon>
        <taxon>Pseudomonadati</taxon>
        <taxon>Thermodesulfobacteriota</taxon>
        <taxon>Desulfovibrionia</taxon>
        <taxon>Desulfovibrionales</taxon>
        <taxon>Desulfovibrionaceae</taxon>
        <taxon>Desulfovibrio</taxon>
    </lineage>
</organism>
<feature type="chain" id="PRO_5038963186" evidence="6">
    <location>
        <begin position="23"/>
        <end position="217"/>
    </location>
</feature>
<evidence type="ECO:0000256" key="2">
    <source>
        <dbReference type="ARBA" id="ARBA00022452"/>
    </source>
</evidence>
<reference evidence="8" key="2">
    <citation type="submission" date="2021-04" db="EMBL/GenBank/DDBJ databases">
        <authorList>
            <person name="Gilroy R."/>
        </authorList>
    </citation>
    <scope>NUCLEOTIDE SEQUENCE</scope>
    <source>
        <strain evidence="8">ChiHecec2B26-446</strain>
    </source>
</reference>
<comment type="caution">
    <text evidence="8">The sequence shown here is derived from an EMBL/GenBank/DDBJ whole genome shotgun (WGS) entry which is preliminary data.</text>
</comment>
<dbReference type="Proteomes" id="UP000886752">
    <property type="component" value="Unassembled WGS sequence"/>
</dbReference>
<evidence type="ECO:0000313" key="8">
    <source>
        <dbReference type="EMBL" id="HIW01584.1"/>
    </source>
</evidence>
<feature type="signal peptide" evidence="6">
    <location>
        <begin position="1"/>
        <end position="22"/>
    </location>
</feature>
<evidence type="ECO:0000256" key="3">
    <source>
        <dbReference type="ARBA" id="ARBA00022692"/>
    </source>
</evidence>
<evidence type="ECO:0000256" key="6">
    <source>
        <dbReference type="SAM" id="SignalP"/>
    </source>
</evidence>
<reference evidence="8" key="1">
    <citation type="journal article" date="2021" name="PeerJ">
        <title>Extensive microbial diversity within the chicken gut microbiome revealed by metagenomics and culture.</title>
        <authorList>
            <person name="Gilroy R."/>
            <person name="Ravi A."/>
            <person name="Getino M."/>
            <person name="Pursley I."/>
            <person name="Horton D.L."/>
            <person name="Alikhan N.F."/>
            <person name="Baker D."/>
            <person name="Gharbi K."/>
            <person name="Hall N."/>
            <person name="Watson M."/>
            <person name="Adriaenssens E.M."/>
            <person name="Foster-Nyarko E."/>
            <person name="Jarju S."/>
            <person name="Secka A."/>
            <person name="Antonio M."/>
            <person name="Oren A."/>
            <person name="Chaudhuri R.R."/>
            <person name="La Ragione R."/>
            <person name="Hildebrand F."/>
            <person name="Pallen M.J."/>
        </authorList>
    </citation>
    <scope>NUCLEOTIDE SEQUENCE</scope>
    <source>
        <strain evidence="8">ChiHecec2B26-446</strain>
    </source>
</reference>
<keyword evidence="2" id="KW-1134">Transmembrane beta strand</keyword>
<dbReference type="Pfam" id="PF13505">
    <property type="entry name" value="OMP_b-brl"/>
    <property type="match status" value="1"/>
</dbReference>
<dbReference type="AlphaFoldDB" id="A0A9D1PXU2"/>
<accession>A0A9D1PXU2</accession>
<comment type="subcellular location">
    <subcellularLocation>
        <location evidence="1">Cell outer membrane</location>
        <topology evidence="1">Multi-pass membrane protein</topology>
    </subcellularLocation>
</comment>
<protein>
    <submittedName>
        <fullName evidence="8">Porin family protein</fullName>
    </submittedName>
</protein>
<evidence type="ECO:0000256" key="4">
    <source>
        <dbReference type="ARBA" id="ARBA00022729"/>
    </source>
</evidence>
<gene>
    <name evidence="8" type="ORF">H9894_10435</name>
</gene>